<dbReference type="GO" id="GO:0020037">
    <property type="term" value="F:heme binding"/>
    <property type="evidence" value="ECO:0007669"/>
    <property type="project" value="UniProtKB-ARBA"/>
</dbReference>
<evidence type="ECO:0000256" key="8">
    <source>
        <dbReference type="PIRSR" id="PIRSR617512-3"/>
    </source>
</evidence>
<dbReference type="Pfam" id="PF01011">
    <property type="entry name" value="PQQ"/>
    <property type="match status" value="2"/>
</dbReference>
<keyword evidence="5" id="KW-0560">Oxidoreductase</keyword>
<keyword evidence="2 8" id="KW-0479">Metal-binding</keyword>
<dbReference type="GO" id="GO:0030288">
    <property type="term" value="C:outer membrane-bounded periplasmic space"/>
    <property type="evidence" value="ECO:0007669"/>
    <property type="project" value="InterPro"/>
</dbReference>
<feature type="binding site" evidence="7">
    <location>
        <position position="119"/>
    </location>
    <ligand>
        <name>pyrroloquinoline quinone</name>
        <dbReference type="ChEBI" id="CHEBI:58442"/>
    </ligand>
</feature>
<evidence type="ECO:0000256" key="9">
    <source>
        <dbReference type="PIRSR" id="PIRSR617512-4"/>
    </source>
</evidence>
<name>A0A9E4N391_9GAMM</name>
<sequence>MLAAAGGVTANSELLKMQQNANDWVMPNGNYASTRYSELNQITANNVKDLKVAWTFSTGVLRGHEGGPLVMGDVMYVHTPFPNKVFALDLNDNGRIIWKYEPRQDTSVIPVMCCDTVNRGLAYGDGKIIMSQADTTLVALDAKTGKKVWSVKNGDPSKGETSTAAPMVVKDKVYIGISGGEFGVRGSLTAYSLKDGKQVWRGYSMGPDSDTLLDPQKTTHLGKPVGKDSGINTWKGDQWKIGGGATWGWYSYDPDENLVYYGSGNPSTWNPVQRPGDNRWSMTIFARDADTGMARWVYQMTPHDEWDYDGINEMILVDQKINGKMRKALVHFDRNGFGYTMDRVTGELLVAEKFDPAVNWATHVDMKTGRPQVVAKYSTHQNGEDVNSTGICPAALGTKDQQPASYSPRTGLFYVPTNHVCMDYEPFEVSYTAGQPYVGATLSMYPAPGGNNLGNFIAWDADKGKIVWSNEEPFSVWSGALSTAGDVVFYGTLEGYLKAVDAKSGKELYRFKTPSGIIGNVNTYMHNGKQYIAVLSGLGGWAGIGMAAGLTDPTAGLGAVGAYASLSNYTQLGGTLTVFTLPD</sequence>
<keyword evidence="4 7" id="KW-0634">PQQ</keyword>
<feature type="binding site" evidence="7">
    <location>
        <position position="65"/>
    </location>
    <ligand>
        <name>pyrroloquinoline quinone</name>
        <dbReference type="ChEBI" id="CHEBI:58442"/>
    </ligand>
</feature>
<evidence type="ECO:0000256" key="2">
    <source>
        <dbReference type="ARBA" id="ARBA00022723"/>
    </source>
</evidence>
<protein>
    <submittedName>
        <fullName evidence="11">Methanol/ethanol family PQQ-dependent dehydrogenase</fullName>
    </submittedName>
</protein>
<organism evidence="11 12">
    <name type="scientific">Candidatus Thiodiazotropha taylori</name>
    <dbReference type="NCBI Taxonomy" id="2792791"/>
    <lineage>
        <taxon>Bacteria</taxon>
        <taxon>Pseudomonadati</taxon>
        <taxon>Pseudomonadota</taxon>
        <taxon>Gammaproteobacteria</taxon>
        <taxon>Chromatiales</taxon>
        <taxon>Sedimenticolaceae</taxon>
        <taxon>Candidatus Thiodiazotropha</taxon>
    </lineage>
</organism>
<evidence type="ECO:0000313" key="11">
    <source>
        <dbReference type="EMBL" id="MCG7945487.1"/>
    </source>
</evidence>
<feature type="binding site" evidence="8">
    <location>
        <position position="307"/>
    </location>
    <ligand>
        <name>Ca(2+)</name>
        <dbReference type="ChEBI" id="CHEBI:29108"/>
    </ligand>
</feature>
<feature type="binding site" evidence="8">
    <location>
        <position position="181"/>
    </location>
    <ligand>
        <name>Ca(2+)</name>
        <dbReference type="ChEBI" id="CHEBI:29108"/>
    </ligand>
</feature>
<dbReference type="FunFam" id="2.140.10.10:FF:000003">
    <property type="entry name" value="Methanol dehydrogenase, large subunit"/>
    <property type="match status" value="1"/>
</dbReference>
<comment type="cofactor">
    <cofactor evidence="7">
        <name>pyrroloquinoline quinone</name>
        <dbReference type="ChEBI" id="CHEBI:58442"/>
    </cofactor>
    <text evidence="7">Binds 1 PQQ group per subunit.</text>
</comment>
<dbReference type="NCBIfam" id="TIGR03075">
    <property type="entry name" value="PQQ_enz_alc_DH"/>
    <property type="match status" value="1"/>
</dbReference>
<evidence type="ECO:0000256" key="3">
    <source>
        <dbReference type="ARBA" id="ARBA00022729"/>
    </source>
</evidence>
<feature type="domain" description="Pyrrolo-quinoline quinone repeat" evidence="10">
    <location>
        <begin position="24"/>
        <end position="350"/>
    </location>
</feature>
<evidence type="ECO:0000259" key="10">
    <source>
        <dbReference type="Pfam" id="PF01011"/>
    </source>
</evidence>
<feature type="active site" description="Proton acceptor" evidence="6">
    <location>
        <position position="307"/>
    </location>
</feature>
<dbReference type="InterPro" id="IPR001479">
    <property type="entry name" value="Quinoprotein_DH_CS"/>
</dbReference>
<dbReference type="AlphaFoldDB" id="A0A9E4N391"/>
<feature type="binding site" evidence="7">
    <location>
        <position position="163"/>
    </location>
    <ligand>
        <name>pyrroloquinoline quinone</name>
        <dbReference type="ChEBI" id="CHEBI:58442"/>
    </ligand>
</feature>
<evidence type="ECO:0000256" key="7">
    <source>
        <dbReference type="PIRSR" id="PIRSR617512-2"/>
    </source>
</evidence>
<reference evidence="11" key="1">
    <citation type="journal article" date="2021" name="Proc. Natl. Acad. Sci. U.S.A.">
        <title>Global biogeography of chemosynthetic symbionts reveals both localized and globally distributed symbiont groups. .</title>
        <authorList>
            <person name="Osvatic J.T."/>
            <person name="Wilkins L.G.E."/>
            <person name="Leibrecht L."/>
            <person name="Leray M."/>
            <person name="Zauner S."/>
            <person name="Polzin J."/>
            <person name="Camacho Y."/>
            <person name="Gros O."/>
            <person name="van Gils J.A."/>
            <person name="Eisen J.A."/>
            <person name="Petersen J.M."/>
            <person name="Yuen B."/>
        </authorList>
    </citation>
    <scope>NUCLEOTIDE SEQUENCE</scope>
    <source>
        <strain evidence="11">MAGclacostrist064TRANS</strain>
    </source>
</reference>
<dbReference type="Gene3D" id="2.140.10.10">
    <property type="entry name" value="Quinoprotein alcohol dehydrogenase-like superfamily"/>
    <property type="match status" value="1"/>
</dbReference>
<dbReference type="InterPro" id="IPR017512">
    <property type="entry name" value="PQQ_MeOH/EtOH_DH"/>
</dbReference>
<dbReference type="PANTHER" id="PTHR32303">
    <property type="entry name" value="QUINOPROTEIN ALCOHOL DEHYDROGENASE (CYTOCHROME C)"/>
    <property type="match status" value="1"/>
</dbReference>
<evidence type="ECO:0000313" key="12">
    <source>
        <dbReference type="Proteomes" id="UP000886667"/>
    </source>
</evidence>
<feature type="binding site" evidence="8">
    <location>
        <position position="265"/>
    </location>
    <ligand>
        <name>Ca(2+)</name>
        <dbReference type="ChEBI" id="CHEBI:29108"/>
    </ligand>
</feature>
<keyword evidence="8" id="KW-0106">Calcium</keyword>
<feature type="disulfide bond" evidence="9">
    <location>
        <begin position="113"/>
        <end position="114"/>
    </location>
</feature>
<evidence type="ECO:0000256" key="1">
    <source>
        <dbReference type="ARBA" id="ARBA00008156"/>
    </source>
</evidence>
<evidence type="ECO:0000256" key="6">
    <source>
        <dbReference type="PIRSR" id="PIRSR617512-1"/>
    </source>
</evidence>
<gene>
    <name evidence="11" type="ORF">JAZ07_03980</name>
</gene>
<evidence type="ECO:0000256" key="5">
    <source>
        <dbReference type="ARBA" id="ARBA00023002"/>
    </source>
</evidence>
<dbReference type="InterPro" id="IPR011047">
    <property type="entry name" value="Quinoprotein_ADH-like_sf"/>
</dbReference>
<proteinExistence type="inferred from homology"/>
<dbReference type="EMBL" id="JAEPCM010000105">
    <property type="protein sequence ID" value="MCG7945487.1"/>
    <property type="molecule type" value="Genomic_DNA"/>
</dbReference>
<dbReference type="GO" id="GO:0016614">
    <property type="term" value="F:oxidoreductase activity, acting on CH-OH group of donors"/>
    <property type="evidence" value="ECO:0007669"/>
    <property type="project" value="InterPro"/>
</dbReference>
<dbReference type="GO" id="GO:0005509">
    <property type="term" value="F:calcium ion binding"/>
    <property type="evidence" value="ECO:0007669"/>
    <property type="project" value="InterPro"/>
</dbReference>
<feature type="domain" description="Pyrrolo-quinoline quinone repeat" evidence="10">
    <location>
        <begin position="478"/>
        <end position="532"/>
    </location>
</feature>
<comment type="similarity">
    <text evidence="1">Belongs to the bacterial PQQ dehydrogenase family.</text>
</comment>
<dbReference type="GO" id="GO:0070968">
    <property type="term" value="F:pyrroloquinoline quinone binding"/>
    <property type="evidence" value="ECO:0007669"/>
    <property type="project" value="UniProtKB-ARBA"/>
</dbReference>
<dbReference type="Proteomes" id="UP000886667">
    <property type="component" value="Unassembled WGS sequence"/>
</dbReference>
<accession>A0A9E4N391</accession>
<keyword evidence="9" id="KW-1015">Disulfide bond</keyword>
<dbReference type="SUPFAM" id="SSF50998">
    <property type="entry name" value="Quinoprotein alcohol dehydrogenase-like"/>
    <property type="match status" value="1"/>
</dbReference>
<dbReference type="GO" id="GO:0016020">
    <property type="term" value="C:membrane"/>
    <property type="evidence" value="ECO:0007669"/>
    <property type="project" value="InterPro"/>
</dbReference>
<dbReference type="CDD" id="cd10278">
    <property type="entry name" value="PQQ_MDH"/>
    <property type="match status" value="1"/>
</dbReference>
<keyword evidence="3" id="KW-0732">Signal</keyword>
<comment type="caution">
    <text evidence="11">The sequence shown here is derived from an EMBL/GenBank/DDBJ whole genome shotgun (WGS) entry which is preliminary data.</text>
</comment>
<dbReference type="InterPro" id="IPR002372">
    <property type="entry name" value="PQQ_rpt_dom"/>
</dbReference>
<evidence type="ECO:0000256" key="4">
    <source>
        <dbReference type="ARBA" id="ARBA00022891"/>
    </source>
</evidence>
<dbReference type="PANTHER" id="PTHR32303:SF4">
    <property type="entry name" value="QUINOPROTEIN GLUCOSE DEHYDROGENASE"/>
    <property type="match status" value="1"/>
</dbReference>
<dbReference type="PROSITE" id="PS00364">
    <property type="entry name" value="BACTERIAL_PQQ_2"/>
    <property type="match status" value="1"/>
</dbReference>
<comment type="cofactor">
    <cofactor evidence="8">
        <name>Ca(2+)</name>
        <dbReference type="ChEBI" id="CHEBI:29108"/>
    </cofactor>
    <text evidence="8">Binds 1 Ca(2+) ion per subunit.</text>
</comment>
<dbReference type="InterPro" id="IPR018391">
    <property type="entry name" value="PQQ_b-propeller_rpt"/>
</dbReference>
<dbReference type="SMART" id="SM00564">
    <property type="entry name" value="PQQ"/>
    <property type="match status" value="5"/>
</dbReference>